<dbReference type="Proteomes" id="UP000460412">
    <property type="component" value="Unassembled WGS sequence"/>
</dbReference>
<sequence>MSFNKFPAFKVKAGTVKAAQKKDASRSAGGRLRSTRPKMQILQNGRSMHPHHKEVRT</sequence>
<comment type="caution">
    <text evidence="2">The sequence shown here is derived from an EMBL/GenBank/DDBJ whole genome shotgun (WGS) entry which is preliminary data.</text>
</comment>
<protein>
    <submittedName>
        <fullName evidence="2">Uncharacterized protein</fullName>
    </submittedName>
</protein>
<organism evidence="2 3">
    <name type="scientific">Sporofaciens musculi</name>
    <dbReference type="NCBI Taxonomy" id="2681861"/>
    <lineage>
        <taxon>Bacteria</taxon>
        <taxon>Bacillati</taxon>
        <taxon>Bacillota</taxon>
        <taxon>Clostridia</taxon>
        <taxon>Lachnospirales</taxon>
        <taxon>Lachnospiraceae</taxon>
        <taxon>Sporofaciens</taxon>
    </lineage>
</organism>
<gene>
    <name evidence="2" type="ORF">GN277_15190</name>
</gene>
<keyword evidence="3" id="KW-1185">Reference proteome</keyword>
<evidence type="ECO:0000313" key="2">
    <source>
        <dbReference type="EMBL" id="MXP76677.1"/>
    </source>
</evidence>
<feature type="compositionally biased region" description="Basic residues" evidence="1">
    <location>
        <begin position="48"/>
        <end position="57"/>
    </location>
</feature>
<dbReference type="AlphaFoldDB" id="A0A7X3SJQ7"/>
<name>A0A7X3SJQ7_9FIRM</name>
<proteinExistence type="predicted"/>
<reference evidence="2 3" key="1">
    <citation type="submission" date="2019-12" db="EMBL/GenBank/DDBJ databases">
        <title>Sporaefaciens musculi gen. nov., sp. nov., a novel bacterium isolated from the caecum of an obese mouse.</title>
        <authorList>
            <person name="Rasmussen T.S."/>
            <person name="Streidl T."/>
            <person name="Hitch T.C.A."/>
            <person name="Wortmann E."/>
            <person name="Deptula P."/>
            <person name="Hansen M."/>
            <person name="Nielsen D.S."/>
            <person name="Clavel T."/>
            <person name="Vogensen F.K."/>
        </authorList>
    </citation>
    <scope>NUCLEOTIDE SEQUENCE [LARGE SCALE GENOMIC DNA]</scope>
    <source>
        <strain evidence="2 3">WCA-9-b2</strain>
    </source>
</reference>
<evidence type="ECO:0000256" key="1">
    <source>
        <dbReference type="SAM" id="MobiDB-lite"/>
    </source>
</evidence>
<accession>A0A7X3SJQ7</accession>
<evidence type="ECO:0000313" key="3">
    <source>
        <dbReference type="Proteomes" id="UP000460412"/>
    </source>
</evidence>
<feature type="region of interest" description="Disordered" evidence="1">
    <location>
        <begin position="15"/>
        <end position="57"/>
    </location>
</feature>
<dbReference type="RefSeq" id="WP_159751743.1">
    <property type="nucleotide sequence ID" value="NZ_WUQX01000001.1"/>
</dbReference>
<dbReference type="EMBL" id="WUQX01000001">
    <property type="protein sequence ID" value="MXP76677.1"/>
    <property type="molecule type" value="Genomic_DNA"/>
</dbReference>